<protein>
    <submittedName>
        <fullName evidence="2">Uncharacterized protein</fullName>
    </submittedName>
</protein>
<name>A0AAU8EGE0_9CAUD</name>
<dbReference type="EMBL" id="PP946909">
    <property type="protein sequence ID" value="XCG97264.1"/>
    <property type="molecule type" value="Genomic_DNA"/>
</dbReference>
<reference evidence="2" key="1">
    <citation type="submission" date="2024-06" db="EMBL/GenBank/DDBJ databases">
        <authorList>
            <person name="Logan R."/>
            <person name="Biratu M.A."/>
            <person name="Chestnut P.R."/>
            <person name="Colombo E.M."/>
            <person name="Cuello R.A."/>
            <person name="Duno H.C."/>
            <person name="Karki J."/>
            <person name="Magloire W.D."/>
            <person name="Pozar I.R."/>
            <person name="Rearick M.C."/>
            <person name="Reed J.M."/>
            <person name="Waterman M.J.F."/>
        </authorList>
    </citation>
    <scope>NUCLEOTIDE SEQUENCE</scope>
</reference>
<organism evidence="2">
    <name type="scientific">Microbacterium phage Judebell</name>
    <dbReference type="NCBI Taxonomy" id="3230835"/>
    <lineage>
        <taxon>Viruses</taxon>
        <taxon>Duplodnaviria</taxon>
        <taxon>Heunggongvirae</taxon>
        <taxon>Uroviricota</taxon>
        <taxon>Caudoviricetes</taxon>
        <taxon>Squashvirus</taxon>
    </lineage>
</organism>
<sequence length="113" mass="12974">MSSDKIPVSLRGALAWASLTGRIITISYMNGRYNFEVAPASVSGWLERNRVNRERRAQQQQNEKEMKELLIEATAQRFYELTSVAVIIPWQQADEAVREKHREVAAWSHGGMR</sequence>
<evidence type="ECO:0000313" key="2">
    <source>
        <dbReference type="EMBL" id="XCG97264.1"/>
    </source>
</evidence>
<accession>A0AAU8EGE0</accession>
<evidence type="ECO:0000256" key="1">
    <source>
        <dbReference type="SAM" id="Coils"/>
    </source>
</evidence>
<feature type="coiled-coil region" evidence="1">
    <location>
        <begin position="48"/>
        <end position="76"/>
    </location>
</feature>
<proteinExistence type="predicted"/>
<keyword evidence="1" id="KW-0175">Coiled coil</keyword>